<keyword evidence="5" id="KW-0808">Transferase</keyword>
<evidence type="ECO:0000256" key="3">
    <source>
        <dbReference type="SAM" id="Phobius"/>
    </source>
</evidence>
<feature type="region of interest" description="Disordered" evidence="2">
    <location>
        <begin position="305"/>
        <end position="324"/>
    </location>
</feature>
<dbReference type="GO" id="GO:0016740">
    <property type="term" value="F:transferase activity"/>
    <property type="evidence" value="ECO:0007669"/>
    <property type="project" value="UniProtKB-KW"/>
</dbReference>
<proteinExistence type="inferred from homology"/>
<organism evidence="5 6">
    <name type="scientific">Demequina litorisediminis</name>
    <dbReference type="NCBI Taxonomy" id="1849022"/>
    <lineage>
        <taxon>Bacteria</taxon>
        <taxon>Bacillati</taxon>
        <taxon>Actinomycetota</taxon>
        <taxon>Actinomycetes</taxon>
        <taxon>Micrococcales</taxon>
        <taxon>Demequinaceae</taxon>
        <taxon>Demequina</taxon>
    </lineage>
</organism>
<feature type="transmembrane region" description="Helical" evidence="3">
    <location>
        <begin position="233"/>
        <end position="255"/>
    </location>
</feature>
<feature type="compositionally biased region" description="Low complexity" evidence="2">
    <location>
        <begin position="312"/>
        <end position="324"/>
    </location>
</feature>
<dbReference type="InterPro" id="IPR029044">
    <property type="entry name" value="Nucleotide-diphossugar_trans"/>
</dbReference>
<keyword evidence="6" id="KW-1185">Reference proteome</keyword>
<dbReference type="InterPro" id="IPR001173">
    <property type="entry name" value="Glyco_trans_2-like"/>
</dbReference>
<gene>
    <name evidence="5" type="ORF">GCM10025876_17730</name>
</gene>
<dbReference type="PANTHER" id="PTHR48090:SF7">
    <property type="entry name" value="RFBJ PROTEIN"/>
    <property type="match status" value="1"/>
</dbReference>
<dbReference type="Pfam" id="PF00535">
    <property type="entry name" value="Glycos_transf_2"/>
    <property type="match status" value="1"/>
</dbReference>
<reference evidence="6" key="1">
    <citation type="journal article" date="2019" name="Int. J. Syst. Evol. Microbiol.">
        <title>The Global Catalogue of Microorganisms (GCM) 10K type strain sequencing project: providing services to taxonomists for standard genome sequencing and annotation.</title>
        <authorList>
            <consortium name="The Broad Institute Genomics Platform"/>
            <consortium name="The Broad Institute Genome Sequencing Center for Infectious Disease"/>
            <person name="Wu L."/>
            <person name="Ma J."/>
        </authorList>
    </citation>
    <scope>NUCLEOTIDE SEQUENCE [LARGE SCALE GENOMIC DNA]</scope>
    <source>
        <strain evidence="6">NBRC 112299</strain>
    </source>
</reference>
<feature type="transmembrane region" description="Helical" evidence="3">
    <location>
        <begin position="267"/>
        <end position="287"/>
    </location>
</feature>
<evidence type="ECO:0000313" key="5">
    <source>
        <dbReference type="EMBL" id="GMA35569.1"/>
    </source>
</evidence>
<evidence type="ECO:0000259" key="4">
    <source>
        <dbReference type="Pfam" id="PF00535"/>
    </source>
</evidence>
<keyword evidence="3" id="KW-0812">Transmembrane</keyword>
<dbReference type="Proteomes" id="UP001157125">
    <property type="component" value="Unassembled WGS sequence"/>
</dbReference>
<evidence type="ECO:0000313" key="6">
    <source>
        <dbReference type="Proteomes" id="UP001157125"/>
    </source>
</evidence>
<evidence type="ECO:0000256" key="2">
    <source>
        <dbReference type="SAM" id="MobiDB-lite"/>
    </source>
</evidence>
<comment type="caution">
    <text evidence="5">The sequence shown here is derived from an EMBL/GenBank/DDBJ whole genome shotgun (WGS) entry which is preliminary data.</text>
</comment>
<dbReference type="RefSeq" id="WP_284328064.1">
    <property type="nucleotide sequence ID" value="NZ_BSUN01000001.1"/>
</dbReference>
<comment type="similarity">
    <text evidence="1">Belongs to the glycosyltransferase 2 family.</text>
</comment>
<dbReference type="PANTHER" id="PTHR48090">
    <property type="entry name" value="UNDECAPRENYL-PHOSPHATE 4-DEOXY-4-FORMAMIDO-L-ARABINOSE TRANSFERASE-RELATED"/>
    <property type="match status" value="1"/>
</dbReference>
<dbReference type="SUPFAM" id="SSF53448">
    <property type="entry name" value="Nucleotide-diphospho-sugar transferases"/>
    <property type="match status" value="1"/>
</dbReference>
<dbReference type="CDD" id="cd04179">
    <property type="entry name" value="DPM_DPG-synthase_like"/>
    <property type="match status" value="1"/>
</dbReference>
<keyword evidence="3" id="KW-1133">Transmembrane helix</keyword>
<dbReference type="InterPro" id="IPR050256">
    <property type="entry name" value="Glycosyltransferase_2"/>
</dbReference>
<keyword evidence="3" id="KW-0472">Membrane</keyword>
<feature type="domain" description="Glycosyltransferase 2-like" evidence="4">
    <location>
        <begin position="6"/>
        <end position="165"/>
    </location>
</feature>
<sequence length="324" mass="35036">MKLVVQVPCLNEEGSLATVLGSIPSRIDGIDEIEVIVIDDGSTDATARIAAENGAHVIRHTRTMGLAQSFRDGVEAALSRGADIVVNTDGDNQYPQERIGDLVAPILAGRAEIVIGDRQTHQIAHFSPFKKRMQRFGSWVVNKAAGTQLPDAASGFRAYSRYALYKAERPHTLRYTMETIIQAGEKRLAITSVPIDTNPKTRESRLFANMGEHMWRSAQAILRSSVMYRPWPLFASLAGVLGIVGLIPFVRYAILVALGNQGNHLQSLILGTTLLVAAALSVALGVISDLLKSNRILSEQALERVKEQQHGPAPSAADRAASAA</sequence>
<protein>
    <submittedName>
        <fullName evidence="5">Glycosyl transferase</fullName>
    </submittedName>
</protein>
<dbReference type="Gene3D" id="3.90.550.10">
    <property type="entry name" value="Spore Coat Polysaccharide Biosynthesis Protein SpsA, Chain A"/>
    <property type="match status" value="1"/>
</dbReference>
<evidence type="ECO:0000256" key="1">
    <source>
        <dbReference type="ARBA" id="ARBA00006739"/>
    </source>
</evidence>
<dbReference type="EMBL" id="BSUN01000001">
    <property type="protein sequence ID" value="GMA35569.1"/>
    <property type="molecule type" value="Genomic_DNA"/>
</dbReference>
<name>A0ABQ6ICY9_9MICO</name>
<accession>A0ABQ6ICY9</accession>